<comment type="catalytic activity">
    <reaction evidence="17">
        <text>L-threonyl-[protein] + ATP = O-phospho-L-threonyl-[protein] + ADP + H(+)</text>
        <dbReference type="Rhea" id="RHEA:46608"/>
        <dbReference type="Rhea" id="RHEA-COMP:11060"/>
        <dbReference type="Rhea" id="RHEA-COMP:11605"/>
        <dbReference type="ChEBI" id="CHEBI:15378"/>
        <dbReference type="ChEBI" id="CHEBI:30013"/>
        <dbReference type="ChEBI" id="CHEBI:30616"/>
        <dbReference type="ChEBI" id="CHEBI:61977"/>
        <dbReference type="ChEBI" id="CHEBI:456216"/>
        <dbReference type="EC" id="2.7.11.1"/>
    </reaction>
    <physiologicalReaction direction="left-to-right" evidence="17">
        <dbReference type="Rhea" id="RHEA:46609"/>
    </physiologicalReaction>
</comment>
<evidence type="ECO:0000256" key="15">
    <source>
        <dbReference type="ARBA" id="ARBA00023136"/>
    </source>
</evidence>
<keyword evidence="7" id="KW-0479">Metal-binding</keyword>
<dbReference type="SUPFAM" id="SSF56112">
    <property type="entry name" value="Protein kinase-like (PK-like)"/>
    <property type="match status" value="1"/>
</dbReference>
<dbReference type="Gene3D" id="1.20.1440.180">
    <property type="entry name" value="KEN domain"/>
    <property type="match status" value="1"/>
</dbReference>
<evidence type="ECO:0000256" key="16">
    <source>
        <dbReference type="ARBA" id="ARBA00023180"/>
    </source>
</evidence>
<comment type="subcellular location">
    <subcellularLocation>
        <location evidence="2">Membrane</location>
        <topology evidence="2">Single-pass type I membrane protein</topology>
    </subcellularLocation>
</comment>
<dbReference type="GO" id="GO:0004674">
    <property type="term" value="F:protein serine/threonine kinase activity"/>
    <property type="evidence" value="ECO:0007669"/>
    <property type="project" value="UniProtKB-KW"/>
</dbReference>
<evidence type="ECO:0000256" key="9">
    <source>
        <dbReference type="ARBA" id="ARBA00022741"/>
    </source>
</evidence>
<evidence type="ECO:0000259" key="19">
    <source>
        <dbReference type="PROSITE" id="PS50011"/>
    </source>
</evidence>
<comment type="catalytic activity">
    <reaction evidence="18">
        <text>L-seryl-[protein] + ATP = O-phospho-L-seryl-[protein] + ADP + H(+)</text>
        <dbReference type="Rhea" id="RHEA:17989"/>
        <dbReference type="Rhea" id="RHEA-COMP:9863"/>
        <dbReference type="Rhea" id="RHEA-COMP:11604"/>
        <dbReference type="ChEBI" id="CHEBI:15378"/>
        <dbReference type="ChEBI" id="CHEBI:29999"/>
        <dbReference type="ChEBI" id="CHEBI:30616"/>
        <dbReference type="ChEBI" id="CHEBI:83421"/>
        <dbReference type="ChEBI" id="CHEBI:456216"/>
        <dbReference type="EC" id="2.7.11.1"/>
    </reaction>
    <physiologicalReaction direction="left-to-right" evidence="18">
        <dbReference type="Rhea" id="RHEA:17990"/>
    </physiologicalReaction>
</comment>
<dbReference type="GO" id="GO:1990604">
    <property type="term" value="C:IRE1-TRAF2-ASK1 complex"/>
    <property type="evidence" value="ECO:0007669"/>
    <property type="project" value="TreeGrafter"/>
</dbReference>
<keyword evidence="15" id="KW-0472">Membrane</keyword>
<dbReference type="PANTHER" id="PTHR13954">
    <property type="entry name" value="IRE1-RELATED"/>
    <property type="match status" value="1"/>
</dbReference>
<dbReference type="GO" id="GO:0070059">
    <property type="term" value="P:intrinsic apoptotic signaling pathway in response to endoplasmic reticulum stress"/>
    <property type="evidence" value="ECO:0007669"/>
    <property type="project" value="TreeGrafter"/>
</dbReference>
<dbReference type="GO" id="GO:0051082">
    <property type="term" value="F:unfolded protein binding"/>
    <property type="evidence" value="ECO:0007669"/>
    <property type="project" value="TreeGrafter"/>
</dbReference>
<keyword evidence="10 21" id="KW-0418">Kinase</keyword>
<accession>A0A4P9WK48</accession>
<dbReference type="Pfam" id="PF06479">
    <property type="entry name" value="Ribonuc_2-5A"/>
    <property type="match status" value="1"/>
</dbReference>
<keyword evidence="11" id="KW-0378">Hydrolase</keyword>
<evidence type="ECO:0000313" key="22">
    <source>
        <dbReference type="Proteomes" id="UP000269721"/>
    </source>
</evidence>
<evidence type="ECO:0000256" key="1">
    <source>
        <dbReference type="ARBA" id="ARBA00001946"/>
    </source>
</evidence>
<dbReference type="Gene3D" id="3.30.200.20">
    <property type="entry name" value="Phosphorylase Kinase, domain 1"/>
    <property type="match status" value="1"/>
</dbReference>
<sequence length="426" mass="48676">MRFLTGLLLETPALGYGSHGTTVYKGTFEGREVAIKRLLLDFYDVADHEVKILQESDDHPNVVRYYFKEKCDEFMYIALELCPASLYDVVEKTRSPELVALRMTLKSSQVLYQIMLGICHLHFLKIVHRDIKPQNILIGLPKSKKHPHSRILISDFGLGKRLADDQSSFHHTQATAGGTVGWRAPECLLAAAANGREGDPDPALRITRAVDIFAAGCVFYYFLTGGGHPFGDRFGREVNIVKGNLRLDGLDLFGDEGVLAKDLIRRMIAKDPRRRPDAITVLLHPYFWTPTKRLSFLQDASDRFEIEERDPPSGLLKQLERGASKVVGPDWYRRIDRTLLDNLSKYRKYDGSTIRDLLRALRNKKHHYQDLPPETKKALGELPDGFLSYFTSRFPGLLLHVYYVVAERLRDESMFRSYFDPSEPVF</sequence>
<evidence type="ECO:0000256" key="12">
    <source>
        <dbReference type="ARBA" id="ARBA00022840"/>
    </source>
</evidence>
<keyword evidence="12" id="KW-0067">ATP-binding</keyword>
<feature type="domain" description="KEN" evidence="20">
    <location>
        <begin position="290"/>
        <end position="421"/>
    </location>
</feature>
<dbReference type="CDD" id="cd10422">
    <property type="entry name" value="RNase_Ire1"/>
    <property type="match status" value="1"/>
</dbReference>
<dbReference type="PANTHER" id="PTHR13954:SF6">
    <property type="entry name" value="NON-SPECIFIC SERINE_THREONINE PROTEIN KINASE"/>
    <property type="match status" value="1"/>
</dbReference>
<dbReference type="OrthoDB" id="63989at2759"/>
<dbReference type="InterPro" id="IPR010513">
    <property type="entry name" value="KEN_dom"/>
</dbReference>
<dbReference type="Pfam" id="PF00069">
    <property type="entry name" value="Pkinase"/>
    <property type="match status" value="1"/>
</dbReference>
<keyword evidence="14" id="KW-1133">Transmembrane helix</keyword>
<dbReference type="FunFam" id="3.30.200.20:FF:000077">
    <property type="entry name" value="Putative Serine/threonine-protein kinase/endoribonuclease IRE1"/>
    <property type="match status" value="1"/>
</dbReference>
<evidence type="ECO:0000256" key="7">
    <source>
        <dbReference type="ARBA" id="ARBA00022723"/>
    </source>
</evidence>
<dbReference type="GO" id="GO:0005524">
    <property type="term" value="F:ATP binding"/>
    <property type="evidence" value="ECO:0007669"/>
    <property type="project" value="UniProtKB-KW"/>
</dbReference>
<dbReference type="SMART" id="SM00220">
    <property type="entry name" value="S_TKc"/>
    <property type="match status" value="1"/>
</dbReference>
<dbReference type="InterPro" id="IPR038357">
    <property type="entry name" value="KEN_sf"/>
</dbReference>
<dbReference type="FunFam" id="1.20.1440.180:FF:000002">
    <property type="entry name" value="Serine/threonine-protein kinase/endoribonuclease IRE1"/>
    <property type="match status" value="1"/>
</dbReference>
<evidence type="ECO:0000256" key="6">
    <source>
        <dbReference type="ARBA" id="ARBA00022692"/>
    </source>
</evidence>
<evidence type="ECO:0000256" key="13">
    <source>
        <dbReference type="ARBA" id="ARBA00022842"/>
    </source>
</evidence>
<dbReference type="EC" id="2.7.11.1" evidence="3"/>
<feature type="domain" description="Protein kinase" evidence="19">
    <location>
        <begin position="8"/>
        <end position="287"/>
    </location>
</feature>
<dbReference type="InterPro" id="IPR000719">
    <property type="entry name" value="Prot_kinase_dom"/>
</dbReference>
<gene>
    <name evidence="21" type="ORF">BDK51DRAFT_22650</name>
</gene>
<comment type="cofactor">
    <cofactor evidence="1">
        <name>Mg(2+)</name>
        <dbReference type="ChEBI" id="CHEBI:18420"/>
    </cofactor>
</comment>
<evidence type="ECO:0000256" key="2">
    <source>
        <dbReference type="ARBA" id="ARBA00004479"/>
    </source>
</evidence>
<dbReference type="SMART" id="SM00580">
    <property type="entry name" value="PUG"/>
    <property type="match status" value="1"/>
</dbReference>
<evidence type="ECO:0000256" key="4">
    <source>
        <dbReference type="ARBA" id="ARBA00022527"/>
    </source>
</evidence>
<dbReference type="InterPro" id="IPR045133">
    <property type="entry name" value="IRE1/2-like"/>
</dbReference>
<dbReference type="Proteomes" id="UP000269721">
    <property type="component" value="Unassembled WGS sequence"/>
</dbReference>
<dbReference type="PROSITE" id="PS51392">
    <property type="entry name" value="KEN"/>
    <property type="match status" value="1"/>
</dbReference>
<evidence type="ECO:0000256" key="3">
    <source>
        <dbReference type="ARBA" id="ARBA00012513"/>
    </source>
</evidence>
<dbReference type="EMBL" id="KZ994345">
    <property type="protein sequence ID" value="RKO93174.1"/>
    <property type="molecule type" value="Genomic_DNA"/>
</dbReference>
<keyword evidence="8" id="KW-0732">Signal</keyword>
<evidence type="ECO:0000256" key="18">
    <source>
        <dbReference type="ARBA" id="ARBA00048977"/>
    </source>
</evidence>
<evidence type="ECO:0000256" key="8">
    <source>
        <dbReference type="ARBA" id="ARBA00022729"/>
    </source>
</evidence>
<keyword evidence="4" id="KW-0723">Serine/threonine-protein kinase</keyword>
<dbReference type="GO" id="GO:0006397">
    <property type="term" value="P:mRNA processing"/>
    <property type="evidence" value="ECO:0007669"/>
    <property type="project" value="InterPro"/>
</dbReference>
<dbReference type="PROSITE" id="PS50011">
    <property type="entry name" value="PROTEIN_KINASE_DOM"/>
    <property type="match status" value="1"/>
</dbReference>
<dbReference type="InterPro" id="IPR011009">
    <property type="entry name" value="Kinase-like_dom_sf"/>
</dbReference>
<evidence type="ECO:0000256" key="10">
    <source>
        <dbReference type="ARBA" id="ARBA00022777"/>
    </source>
</evidence>
<keyword evidence="13" id="KW-0460">Magnesium</keyword>
<dbReference type="GO" id="GO:0016787">
    <property type="term" value="F:hydrolase activity"/>
    <property type="evidence" value="ECO:0007669"/>
    <property type="project" value="UniProtKB-KW"/>
</dbReference>
<keyword evidence="6" id="KW-0812">Transmembrane</keyword>
<dbReference type="Gene3D" id="1.10.510.10">
    <property type="entry name" value="Transferase(Phosphotransferase) domain 1"/>
    <property type="match status" value="1"/>
</dbReference>
<protein>
    <recommendedName>
        <fullName evidence="3">non-specific serine/threonine protein kinase</fullName>
        <ecNumber evidence="3">2.7.11.1</ecNumber>
    </recommendedName>
</protein>
<keyword evidence="16" id="KW-0325">Glycoprotein</keyword>
<evidence type="ECO:0000256" key="5">
    <source>
        <dbReference type="ARBA" id="ARBA00022679"/>
    </source>
</evidence>
<organism evidence="21 22">
    <name type="scientific">Blyttiomyces helicus</name>
    <dbReference type="NCBI Taxonomy" id="388810"/>
    <lineage>
        <taxon>Eukaryota</taxon>
        <taxon>Fungi</taxon>
        <taxon>Fungi incertae sedis</taxon>
        <taxon>Chytridiomycota</taxon>
        <taxon>Chytridiomycota incertae sedis</taxon>
        <taxon>Chytridiomycetes</taxon>
        <taxon>Chytridiomycetes incertae sedis</taxon>
        <taxon>Blyttiomyces</taxon>
    </lineage>
</organism>
<evidence type="ECO:0000259" key="20">
    <source>
        <dbReference type="PROSITE" id="PS51392"/>
    </source>
</evidence>
<evidence type="ECO:0000256" key="11">
    <source>
        <dbReference type="ARBA" id="ARBA00022801"/>
    </source>
</evidence>
<evidence type="ECO:0000256" key="14">
    <source>
        <dbReference type="ARBA" id="ARBA00022989"/>
    </source>
</evidence>
<dbReference type="InterPro" id="IPR008271">
    <property type="entry name" value="Ser/Thr_kinase_AS"/>
</dbReference>
<keyword evidence="5" id="KW-0808">Transferase</keyword>
<dbReference type="AlphaFoldDB" id="A0A4P9WK48"/>
<keyword evidence="22" id="KW-1185">Reference proteome</keyword>
<evidence type="ECO:0000256" key="17">
    <source>
        <dbReference type="ARBA" id="ARBA00048659"/>
    </source>
</evidence>
<dbReference type="FunFam" id="1.10.510.10:FF:000572">
    <property type="entry name" value="Serine/threonine-protein kinase/endoribonuclease IRE1"/>
    <property type="match status" value="1"/>
</dbReference>
<dbReference type="GO" id="GO:0046872">
    <property type="term" value="F:metal ion binding"/>
    <property type="evidence" value="ECO:0007669"/>
    <property type="project" value="UniProtKB-KW"/>
</dbReference>
<proteinExistence type="predicted"/>
<name>A0A4P9WK48_9FUNG</name>
<evidence type="ECO:0000313" key="21">
    <source>
        <dbReference type="EMBL" id="RKO93174.1"/>
    </source>
</evidence>
<dbReference type="GO" id="GO:0004521">
    <property type="term" value="F:RNA endonuclease activity"/>
    <property type="evidence" value="ECO:0007669"/>
    <property type="project" value="InterPro"/>
</dbReference>
<dbReference type="PROSITE" id="PS00108">
    <property type="entry name" value="PROTEIN_KINASE_ST"/>
    <property type="match status" value="1"/>
</dbReference>
<keyword evidence="9" id="KW-0547">Nucleotide-binding</keyword>
<dbReference type="GO" id="GO:0036498">
    <property type="term" value="P:IRE1-mediated unfolded protein response"/>
    <property type="evidence" value="ECO:0007669"/>
    <property type="project" value="UniProtKB-ARBA"/>
</dbReference>
<reference evidence="22" key="1">
    <citation type="journal article" date="2018" name="Nat. Microbiol.">
        <title>Leveraging single-cell genomics to expand the fungal tree of life.</title>
        <authorList>
            <person name="Ahrendt S.R."/>
            <person name="Quandt C.A."/>
            <person name="Ciobanu D."/>
            <person name="Clum A."/>
            <person name="Salamov A."/>
            <person name="Andreopoulos B."/>
            <person name="Cheng J.F."/>
            <person name="Woyke T."/>
            <person name="Pelin A."/>
            <person name="Henrissat B."/>
            <person name="Reynolds N.K."/>
            <person name="Benny G.L."/>
            <person name="Smith M.E."/>
            <person name="James T.Y."/>
            <person name="Grigoriev I.V."/>
        </authorList>
    </citation>
    <scope>NUCLEOTIDE SEQUENCE [LARGE SCALE GENOMIC DNA]</scope>
</reference>